<dbReference type="InParanoid" id="K1QSA1"/>
<dbReference type="SUPFAM" id="SSF82927">
    <property type="entry name" value="Cysteine-rich DNA binding domain, (DM domain)"/>
    <property type="match status" value="1"/>
</dbReference>
<evidence type="ECO:0000256" key="2">
    <source>
        <dbReference type="ARBA" id="ARBA00022833"/>
    </source>
</evidence>
<dbReference type="PROSITE" id="PS40000">
    <property type="entry name" value="DM_1"/>
    <property type="match status" value="1"/>
</dbReference>
<dbReference type="HOGENOM" id="CLU_615757_0_0_1"/>
<dbReference type="Gene3D" id="4.10.1040.10">
    <property type="entry name" value="DM DNA-binding domain"/>
    <property type="match status" value="1"/>
</dbReference>
<keyword evidence="1 5" id="KW-0479">Metal-binding</keyword>
<keyword evidence="4 5" id="KW-0539">Nucleus</keyword>
<keyword evidence="3 5" id="KW-0238">DNA-binding</keyword>
<dbReference type="GO" id="GO:0000981">
    <property type="term" value="F:DNA-binding transcription factor activity, RNA polymerase II-specific"/>
    <property type="evidence" value="ECO:0007669"/>
    <property type="project" value="TreeGrafter"/>
</dbReference>
<evidence type="ECO:0000256" key="4">
    <source>
        <dbReference type="ARBA" id="ARBA00023242"/>
    </source>
</evidence>
<dbReference type="AlphaFoldDB" id="K1QSA1"/>
<reference evidence="6" key="1">
    <citation type="journal article" date="2012" name="Nature">
        <title>The oyster genome reveals stress adaptation and complexity of shell formation.</title>
        <authorList>
            <person name="Zhang G."/>
            <person name="Fang X."/>
            <person name="Guo X."/>
            <person name="Li L."/>
            <person name="Luo R."/>
            <person name="Xu F."/>
            <person name="Yang P."/>
            <person name="Zhang L."/>
            <person name="Wang X."/>
            <person name="Qi H."/>
            <person name="Xiong Z."/>
            <person name="Que H."/>
            <person name="Xie Y."/>
            <person name="Holland P.W."/>
            <person name="Paps J."/>
            <person name="Zhu Y."/>
            <person name="Wu F."/>
            <person name="Chen Y."/>
            <person name="Wang J."/>
            <person name="Peng C."/>
            <person name="Meng J."/>
            <person name="Yang L."/>
            <person name="Liu J."/>
            <person name="Wen B."/>
            <person name="Zhang N."/>
            <person name="Huang Z."/>
            <person name="Zhu Q."/>
            <person name="Feng Y."/>
            <person name="Mount A."/>
            <person name="Hedgecock D."/>
            <person name="Xu Z."/>
            <person name="Liu Y."/>
            <person name="Domazet-Loso T."/>
            <person name="Du Y."/>
            <person name="Sun X."/>
            <person name="Zhang S."/>
            <person name="Liu B."/>
            <person name="Cheng P."/>
            <person name="Jiang X."/>
            <person name="Li J."/>
            <person name="Fan D."/>
            <person name="Wang W."/>
            <person name="Fu W."/>
            <person name="Wang T."/>
            <person name="Wang B."/>
            <person name="Zhang J."/>
            <person name="Peng Z."/>
            <person name="Li Y."/>
            <person name="Li N."/>
            <person name="Wang J."/>
            <person name="Chen M."/>
            <person name="He Y."/>
            <person name="Tan F."/>
            <person name="Song X."/>
            <person name="Zheng Q."/>
            <person name="Huang R."/>
            <person name="Yang H."/>
            <person name="Du X."/>
            <person name="Chen L."/>
            <person name="Yang M."/>
            <person name="Gaffney P.M."/>
            <person name="Wang S."/>
            <person name="Luo L."/>
            <person name="She Z."/>
            <person name="Ming Y."/>
            <person name="Huang W."/>
            <person name="Zhang S."/>
            <person name="Huang B."/>
            <person name="Zhang Y."/>
            <person name="Qu T."/>
            <person name="Ni P."/>
            <person name="Miao G."/>
            <person name="Wang J."/>
            <person name="Wang Q."/>
            <person name="Steinberg C.E."/>
            <person name="Wang H."/>
            <person name="Li N."/>
            <person name="Qian L."/>
            <person name="Zhang G."/>
            <person name="Li Y."/>
            <person name="Yang H."/>
            <person name="Liu X."/>
            <person name="Wang J."/>
            <person name="Yin Y."/>
            <person name="Wang J."/>
        </authorList>
    </citation>
    <scope>NUCLEOTIDE SEQUENCE [LARGE SCALE GENOMIC DNA]</scope>
    <source>
        <strain evidence="6">05x7-T-G4-1.051#20</strain>
    </source>
</reference>
<feature type="DNA-binding region" description="DM" evidence="5">
    <location>
        <begin position="161"/>
        <end position="204"/>
    </location>
</feature>
<dbReference type="SMART" id="SM00301">
    <property type="entry name" value="DM"/>
    <property type="match status" value="1"/>
</dbReference>
<evidence type="ECO:0000313" key="6">
    <source>
        <dbReference type="EMBL" id="EKC24466.1"/>
    </source>
</evidence>
<dbReference type="GO" id="GO:0007548">
    <property type="term" value="P:sex differentiation"/>
    <property type="evidence" value="ECO:0007669"/>
    <property type="project" value="TreeGrafter"/>
</dbReference>
<dbReference type="GO" id="GO:0005634">
    <property type="term" value="C:nucleus"/>
    <property type="evidence" value="ECO:0007669"/>
    <property type="project" value="UniProtKB-SubCell"/>
</dbReference>
<dbReference type="InterPro" id="IPR001275">
    <property type="entry name" value="DM_DNA-bd"/>
</dbReference>
<dbReference type="PANTHER" id="PTHR12322:SF53">
    <property type="entry name" value="DOUBLESEX-MAB RELATED 11E"/>
    <property type="match status" value="1"/>
</dbReference>
<dbReference type="Pfam" id="PF00751">
    <property type="entry name" value="DM"/>
    <property type="match status" value="1"/>
</dbReference>
<proteinExistence type="predicted"/>
<dbReference type="InterPro" id="IPR036407">
    <property type="entry name" value="DM_DNA-bd_sf"/>
</dbReference>
<evidence type="ECO:0000256" key="3">
    <source>
        <dbReference type="ARBA" id="ARBA00023125"/>
    </source>
</evidence>
<dbReference type="GO" id="GO:0046872">
    <property type="term" value="F:metal ion binding"/>
    <property type="evidence" value="ECO:0007669"/>
    <property type="project" value="UniProtKB-KW"/>
</dbReference>
<evidence type="ECO:0000256" key="1">
    <source>
        <dbReference type="ARBA" id="ARBA00022723"/>
    </source>
</evidence>
<name>K1QSA1_MAGGI</name>
<sequence>MNSNSPAQFVPSTPRFRCTTDAGHTYSTPVAVVPNMRLSLERTIDSGDAAVPRTPVADPAPTRTPHSFRFSAVLHTPVSHYNTDKCTLRYDDNLPEQEVPSTPKRSQTPVFSTPSLPHTTISNDLHVGQVVRNLSFAAEKLVFEVMSGNIIIDSELSTRRCNKCRNHGRLVTLKGHKPFCQFKNCSCKACTQLEMKKLSTALRRKEKIARDNPLFDTLCQPPVGPCLVRYQPYKAMRIPCNNPSSGSMVESCMVRYQPHRAPIKGQCYSPPDTLVEPSITLSLPSLHAASNSKTSSTSYKTEMRRYSNITKSIMPTSKTTMDTSAAEPSIEVLKQNLLVSTNNVIQQVPITYWITQSTNTHHAIQQPRGSQAAGISHPCFSVSSSFHRAPACSVQSMPWLCEPTYTTLKPVSHVGLSYSADGAFWMQQEQGSQSREAGAMYRDTN</sequence>
<protein>
    <submittedName>
        <fullName evidence="6">Protein doublesex</fullName>
    </submittedName>
</protein>
<dbReference type="InterPro" id="IPR026607">
    <property type="entry name" value="DMRT"/>
</dbReference>
<dbReference type="PROSITE" id="PS50809">
    <property type="entry name" value="DM_2"/>
    <property type="match status" value="1"/>
</dbReference>
<comment type="subcellular location">
    <subcellularLocation>
        <location evidence="5">Nucleus</location>
    </subcellularLocation>
</comment>
<dbReference type="PANTHER" id="PTHR12322">
    <property type="entry name" value="DOUBLESEX AND MAB-3 RELATED TRANSCRIPTION FACTOR DMRT"/>
    <property type="match status" value="1"/>
</dbReference>
<accession>K1QSA1</accession>
<evidence type="ECO:0000256" key="5">
    <source>
        <dbReference type="PROSITE-ProRule" id="PRU00070"/>
    </source>
</evidence>
<dbReference type="EMBL" id="JH817298">
    <property type="protein sequence ID" value="EKC24466.1"/>
    <property type="molecule type" value="Genomic_DNA"/>
</dbReference>
<keyword evidence="2 5" id="KW-0862">Zinc</keyword>
<dbReference type="GO" id="GO:0000978">
    <property type="term" value="F:RNA polymerase II cis-regulatory region sequence-specific DNA binding"/>
    <property type="evidence" value="ECO:0007669"/>
    <property type="project" value="TreeGrafter"/>
</dbReference>
<organism evidence="6">
    <name type="scientific">Magallana gigas</name>
    <name type="common">Pacific oyster</name>
    <name type="synonym">Crassostrea gigas</name>
    <dbReference type="NCBI Taxonomy" id="29159"/>
    <lineage>
        <taxon>Eukaryota</taxon>
        <taxon>Metazoa</taxon>
        <taxon>Spiralia</taxon>
        <taxon>Lophotrochozoa</taxon>
        <taxon>Mollusca</taxon>
        <taxon>Bivalvia</taxon>
        <taxon>Autobranchia</taxon>
        <taxon>Pteriomorphia</taxon>
        <taxon>Ostreida</taxon>
        <taxon>Ostreoidea</taxon>
        <taxon>Ostreidae</taxon>
        <taxon>Magallana</taxon>
    </lineage>
</organism>
<gene>
    <name evidence="6" type="ORF">CGI_10019568</name>
</gene>